<dbReference type="GO" id="GO:0005576">
    <property type="term" value="C:extracellular region"/>
    <property type="evidence" value="ECO:0007669"/>
    <property type="project" value="TreeGrafter"/>
</dbReference>
<keyword evidence="4" id="KW-0812">Transmembrane</keyword>
<dbReference type="Gene3D" id="3.90.730.10">
    <property type="entry name" value="Ribonuclease T2-like"/>
    <property type="match status" value="1"/>
</dbReference>
<keyword evidence="4" id="KW-1133">Transmembrane helix</keyword>
<dbReference type="EMBL" id="LXFE01000235">
    <property type="protein sequence ID" value="OLL26147.1"/>
    <property type="molecule type" value="Genomic_DNA"/>
</dbReference>
<organism evidence="5 6">
    <name type="scientific">Neolecta irregularis (strain DAH-3)</name>
    <dbReference type="NCBI Taxonomy" id="1198029"/>
    <lineage>
        <taxon>Eukaryota</taxon>
        <taxon>Fungi</taxon>
        <taxon>Dikarya</taxon>
        <taxon>Ascomycota</taxon>
        <taxon>Taphrinomycotina</taxon>
        <taxon>Neolectales</taxon>
        <taxon>Neolectaceae</taxon>
        <taxon>Neolecta</taxon>
    </lineage>
</organism>
<proteinExistence type="inferred from homology"/>
<keyword evidence="6" id="KW-1185">Reference proteome</keyword>
<dbReference type="SUPFAM" id="SSF55895">
    <property type="entry name" value="Ribonuclease Rh-like"/>
    <property type="match status" value="1"/>
</dbReference>
<feature type="compositionally biased region" description="Polar residues" evidence="3">
    <location>
        <begin position="17"/>
        <end position="28"/>
    </location>
</feature>
<dbReference type="GO" id="GO:0006401">
    <property type="term" value="P:RNA catabolic process"/>
    <property type="evidence" value="ECO:0007669"/>
    <property type="project" value="TreeGrafter"/>
</dbReference>
<comment type="similarity">
    <text evidence="1 2">Belongs to the RNase T2 family.</text>
</comment>
<evidence type="ECO:0000313" key="6">
    <source>
        <dbReference type="Proteomes" id="UP000186594"/>
    </source>
</evidence>
<feature type="compositionally biased region" description="Basic and acidic residues" evidence="3">
    <location>
        <begin position="1"/>
        <end position="12"/>
    </location>
</feature>
<dbReference type="InterPro" id="IPR001568">
    <property type="entry name" value="RNase_T2-like"/>
</dbReference>
<evidence type="ECO:0000256" key="1">
    <source>
        <dbReference type="ARBA" id="ARBA00007469"/>
    </source>
</evidence>
<evidence type="ECO:0000256" key="4">
    <source>
        <dbReference type="SAM" id="Phobius"/>
    </source>
</evidence>
<dbReference type="GO" id="GO:0033897">
    <property type="term" value="F:ribonuclease T2 activity"/>
    <property type="evidence" value="ECO:0007669"/>
    <property type="project" value="InterPro"/>
</dbReference>
<name>A0A1U7LU08_NEOID</name>
<dbReference type="InterPro" id="IPR018188">
    <property type="entry name" value="RNase_T2_His_AS_1"/>
</dbReference>
<dbReference type="AlphaFoldDB" id="A0A1U7LU08"/>
<sequence length="425" mass="48287">MIDSRSGVDHAPDLQLSLPQATEDTQTSLREAERDAHSIKQIVLRKDTHNLKSLLPRREYGCLAPAEYERFHILLSQNEIHSGYLPMAMPIGPCFNSSILSYIFPHALKQVTISAASIPNQVYNALNCSFNVLLLLGSFVMVVINSLGHLLNAMSTCTGNLELSCTNNDPSDTCCVNSPGGLMIQAQIWGTMKDSWSIHGLWPNLCNGKYQSSCAGRTQYKSVEQYIAKDDGLLSFMKEYWPSNQSPDDDFWTHVPIEFNKHGTCVSTLDNKCFRNYEEGIEIIPYFNQTVSLFQMYNTWHILHAARIVPSSTKTYRFNAIIKALEEATGQAPALQCKNDELEEVWYYFYVVGPAAGGEYQITKARNAGNCPPDVKYLPHRSPKGNSRLKQPRVFKFSLDYTRPNKMDDQEYYEYLAEQMDRKFY</sequence>
<accession>A0A1U7LU08</accession>
<feature type="region of interest" description="Disordered" evidence="3">
    <location>
        <begin position="1"/>
        <end position="28"/>
    </location>
</feature>
<keyword evidence="4" id="KW-0472">Membrane</keyword>
<evidence type="ECO:0000256" key="3">
    <source>
        <dbReference type="SAM" id="MobiDB-lite"/>
    </source>
</evidence>
<reference evidence="5 6" key="1">
    <citation type="submission" date="2016-04" db="EMBL/GenBank/DDBJ databases">
        <title>Evolutionary innovation and constraint leading to complex multicellularity in the Ascomycota.</title>
        <authorList>
            <person name="Cisse O."/>
            <person name="Nguyen A."/>
            <person name="Hewitt D.A."/>
            <person name="Jedd G."/>
            <person name="Stajich J.E."/>
        </authorList>
    </citation>
    <scope>NUCLEOTIDE SEQUENCE [LARGE SCALE GENOMIC DNA]</scope>
    <source>
        <strain evidence="5 6">DAH-3</strain>
    </source>
</reference>
<dbReference type="Pfam" id="PF00445">
    <property type="entry name" value="Ribonuclease_T2"/>
    <property type="match status" value="1"/>
</dbReference>
<feature type="transmembrane region" description="Helical" evidence="4">
    <location>
        <begin position="130"/>
        <end position="151"/>
    </location>
</feature>
<gene>
    <name evidence="5" type="ORF">NEOLI_002107</name>
</gene>
<protein>
    <submittedName>
        <fullName evidence="5">Ribonuclease T2</fullName>
    </submittedName>
</protein>
<dbReference type="PANTHER" id="PTHR11240">
    <property type="entry name" value="RIBONUCLEASE T2"/>
    <property type="match status" value="1"/>
</dbReference>
<evidence type="ECO:0000313" key="5">
    <source>
        <dbReference type="EMBL" id="OLL26147.1"/>
    </source>
</evidence>
<dbReference type="GO" id="GO:0003723">
    <property type="term" value="F:RNA binding"/>
    <property type="evidence" value="ECO:0007669"/>
    <property type="project" value="InterPro"/>
</dbReference>
<dbReference type="PANTHER" id="PTHR11240:SF22">
    <property type="entry name" value="RIBONUCLEASE T2"/>
    <property type="match status" value="1"/>
</dbReference>
<dbReference type="OrthoDB" id="435754at2759"/>
<evidence type="ECO:0000256" key="2">
    <source>
        <dbReference type="RuleBase" id="RU004328"/>
    </source>
</evidence>
<dbReference type="PROSITE" id="PS00530">
    <property type="entry name" value="RNASE_T2_1"/>
    <property type="match status" value="1"/>
</dbReference>
<comment type="caution">
    <text evidence="5">The sequence shown here is derived from an EMBL/GenBank/DDBJ whole genome shotgun (WGS) entry which is preliminary data.</text>
</comment>
<dbReference type="Proteomes" id="UP000186594">
    <property type="component" value="Unassembled WGS sequence"/>
</dbReference>
<dbReference type="InterPro" id="IPR036430">
    <property type="entry name" value="RNase_T2-like_sf"/>
</dbReference>